<sequence>MARSDLLVSLIRAGATGDKEMLRSTTEAMVAEERAKKHFIVADRMQRALAAVPITPPSLTASSPHLAGPNGREAILEITPQLQLEDLLLPLPARESGRQLLEEHRRADVLRAHGYEPRHRVLLSGPPGNGKTSFAEAMAEGLGLPFFVVRYDALIGSYLGETNARLRKLFDYVRTTPSVLFFDEFDAIGKERGDTHETGEIKRVVSFLLMQLDQLPSYVIVVAATNHGELLDRAVWRRFQMRLSFPAPKKTDVTVFLDRIISGWPDAPKLPLSRLAGRLGDVSYAEALDFCQNVRRRQILGLGEVSVDEALRAELDLWTSRVTPEFINAERSDKTPPETDAER</sequence>
<comment type="similarity">
    <text evidence="1 4">Belongs to the AAA ATPase family.</text>
</comment>
<dbReference type="RefSeq" id="WP_071166945.1">
    <property type="nucleotide sequence ID" value="NZ_CP017781.1"/>
</dbReference>
<dbReference type="CDD" id="cd19481">
    <property type="entry name" value="RecA-like_protease"/>
    <property type="match status" value="1"/>
</dbReference>
<evidence type="ECO:0000256" key="2">
    <source>
        <dbReference type="ARBA" id="ARBA00022741"/>
    </source>
</evidence>
<name>A0A1D9MFE7_9RHOB</name>
<proteinExistence type="inferred from homology"/>
<dbReference type="SUPFAM" id="SSF52540">
    <property type="entry name" value="P-loop containing nucleoside triphosphate hydrolases"/>
    <property type="match status" value="1"/>
</dbReference>
<dbReference type="KEGG" id="rhp:LPB142_15775"/>
<evidence type="ECO:0000313" key="7">
    <source>
        <dbReference type="Proteomes" id="UP000176562"/>
    </source>
</evidence>
<dbReference type="GO" id="GO:0005524">
    <property type="term" value="F:ATP binding"/>
    <property type="evidence" value="ECO:0007669"/>
    <property type="project" value="UniProtKB-KW"/>
</dbReference>
<dbReference type="AlphaFoldDB" id="A0A1D9MFE7"/>
<dbReference type="InterPro" id="IPR027417">
    <property type="entry name" value="P-loop_NTPase"/>
</dbReference>
<dbReference type="STRING" id="1850250.LPB142_15775"/>
<evidence type="ECO:0000256" key="1">
    <source>
        <dbReference type="ARBA" id="ARBA00006914"/>
    </source>
</evidence>
<gene>
    <name evidence="6" type="ORF">LPB142_15775</name>
</gene>
<evidence type="ECO:0000259" key="5">
    <source>
        <dbReference type="SMART" id="SM00382"/>
    </source>
</evidence>
<keyword evidence="2 4" id="KW-0547">Nucleotide-binding</keyword>
<dbReference type="InterPro" id="IPR003593">
    <property type="entry name" value="AAA+_ATPase"/>
</dbReference>
<dbReference type="GO" id="GO:0016887">
    <property type="term" value="F:ATP hydrolysis activity"/>
    <property type="evidence" value="ECO:0007669"/>
    <property type="project" value="InterPro"/>
</dbReference>
<accession>A0A1D9MFE7</accession>
<dbReference type="Pfam" id="PF00004">
    <property type="entry name" value="AAA"/>
    <property type="match status" value="1"/>
</dbReference>
<feature type="domain" description="AAA+ ATPase" evidence="5">
    <location>
        <begin position="117"/>
        <end position="249"/>
    </location>
</feature>
<dbReference type="Gene3D" id="3.40.50.300">
    <property type="entry name" value="P-loop containing nucleotide triphosphate hydrolases"/>
    <property type="match status" value="1"/>
</dbReference>
<keyword evidence="3 4" id="KW-0067">ATP-binding</keyword>
<dbReference type="EMBL" id="CP017781">
    <property type="protein sequence ID" value="AOZ70611.1"/>
    <property type="molecule type" value="Genomic_DNA"/>
</dbReference>
<dbReference type="Proteomes" id="UP000176562">
    <property type="component" value="Chromosome"/>
</dbReference>
<dbReference type="InterPro" id="IPR050221">
    <property type="entry name" value="26S_Proteasome_ATPase"/>
</dbReference>
<dbReference type="PANTHER" id="PTHR23073">
    <property type="entry name" value="26S PROTEASOME REGULATORY SUBUNIT"/>
    <property type="match status" value="1"/>
</dbReference>
<dbReference type="InterPro" id="IPR003959">
    <property type="entry name" value="ATPase_AAA_core"/>
</dbReference>
<evidence type="ECO:0000313" key="6">
    <source>
        <dbReference type="EMBL" id="AOZ70611.1"/>
    </source>
</evidence>
<reference evidence="6 7" key="1">
    <citation type="submission" date="2016-10" db="EMBL/GenBank/DDBJ databases">
        <title>Rhodobacter sp. LPB0142, isolated from sea water.</title>
        <authorList>
            <person name="Kim E."/>
            <person name="Yi H."/>
        </authorList>
    </citation>
    <scope>NUCLEOTIDE SEQUENCE [LARGE SCALE GENOMIC DNA]</scope>
    <source>
        <strain evidence="6 7">LPB0142</strain>
    </source>
</reference>
<organism evidence="6 7">
    <name type="scientific">Rhodobacter xanthinilyticus</name>
    <dbReference type="NCBI Taxonomy" id="1850250"/>
    <lineage>
        <taxon>Bacteria</taxon>
        <taxon>Pseudomonadati</taxon>
        <taxon>Pseudomonadota</taxon>
        <taxon>Alphaproteobacteria</taxon>
        <taxon>Rhodobacterales</taxon>
        <taxon>Rhodobacter group</taxon>
        <taxon>Rhodobacter</taxon>
    </lineage>
</organism>
<dbReference type="InterPro" id="IPR003960">
    <property type="entry name" value="ATPase_AAA_CS"/>
</dbReference>
<dbReference type="PROSITE" id="PS00674">
    <property type="entry name" value="AAA"/>
    <property type="match status" value="1"/>
</dbReference>
<evidence type="ECO:0000256" key="4">
    <source>
        <dbReference type="RuleBase" id="RU003651"/>
    </source>
</evidence>
<protein>
    <submittedName>
        <fullName evidence="6">AAA family ATPase</fullName>
    </submittedName>
</protein>
<keyword evidence="7" id="KW-1185">Reference proteome</keyword>
<dbReference type="SMART" id="SM00382">
    <property type="entry name" value="AAA"/>
    <property type="match status" value="1"/>
</dbReference>
<evidence type="ECO:0000256" key="3">
    <source>
        <dbReference type="ARBA" id="ARBA00022840"/>
    </source>
</evidence>